<keyword evidence="3" id="KW-0472">Membrane</keyword>
<comment type="caution">
    <text evidence="4">The sequence shown here is derived from an EMBL/GenBank/DDBJ whole genome shotgun (WGS) entry which is preliminary data.</text>
</comment>
<proteinExistence type="predicted"/>
<evidence type="ECO:0000256" key="3">
    <source>
        <dbReference type="SAM" id="Phobius"/>
    </source>
</evidence>
<dbReference type="SUPFAM" id="SSF50685">
    <property type="entry name" value="Barwin-like endoglucanases"/>
    <property type="match status" value="1"/>
</dbReference>
<evidence type="ECO:0000313" key="4">
    <source>
        <dbReference type="EMBL" id="CAG8487318.1"/>
    </source>
</evidence>
<feature type="compositionally biased region" description="Low complexity" evidence="2">
    <location>
        <begin position="100"/>
        <end position="109"/>
    </location>
</feature>
<feature type="region of interest" description="Disordered" evidence="2">
    <location>
        <begin position="88"/>
        <end position="112"/>
    </location>
</feature>
<dbReference type="Proteomes" id="UP000789831">
    <property type="component" value="Unassembled WGS sequence"/>
</dbReference>
<dbReference type="InterPro" id="IPR036908">
    <property type="entry name" value="RlpA-like_sf"/>
</dbReference>
<reference evidence="4" key="1">
    <citation type="submission" date="2021-06" db="EMBL/GenBank/DDBJ databases">
        <authorList>
            <person name="Kallberg Y."/>
            <person name="Tangrot J."/>
            <person name="Rosling A."/>
        </authorList>
    </citation>
    <scope>NUCLEOTIDE SEQUENCE</scope>
    <source>
        <strain evidence="4">MT106</strain>
    </source>
</reference>
<keyword evidence="3" id="KW-0812">Transmembrane</keyword>
<sequence>MSFLNFFTHADAQTVDKAKTHPPPPLPPRTRVNDNTVGGDIVVAPSTSQNDQLLPPLPPRKPKDLRNAADVSSTSRINYNNYNINGSDEISSEGNKKLPKLPNQNNNNNDGIFIPSPLRRFDTWFETRHPSIRQYKKALYVALVLFVIGVALVILLAAIGKFSKSGSDGSADVGRPGLTLNPGVGVGSCGGSNTDKDFVAALNSPQFGVYANPANSPVCGACIKINGPKGSVKVKIMDKCPVCKSGDVDLSPIAFNQTVV</sequence>
<gene>
    <name evidence="4" type="ORF">AGERDE_LOCUS3557</name>
</gene>
<dbReference type="EMBL" id="CAJVPL010000357">
    <property type="protein sequence ID" value="CAG8487318.1"/>
    <property type="molecule type" value="Genomic_DNA"/>
</dbReference>
<evidence type="ECO:0000313" key="5">
    <source>
        <dbReference type="Proteomes" id="UP000789831"/>
    </source>
</evidence>
<organism evidence="4 5">
    <name type="scientific">Ambispora gerdemannii</name>
    <dbReference type="NCBI Taxonomy" id="144530"/>
    <lineage>
        <taxon>Eukaryota</taxon>
        <taxon>Fungi</taxon>
        <taxon>Fungi incertae sedis</taxon>
        <taxon>Mucoromycota</taxon>
        <taxon>Glomeromycotina</taxon>
        <taxon>Glomeromycetes</taxon>
        <taxon>Archaeosporales</taxon>
        <taxon>Ambisporaceae</taxon>
        <taxon>Ambispora</taxon>
    </lineage>
</organism>
<protein>
    <submittedName>
        <fullName evidence="4">12091_t:CDS:1</fullName>
    </submittedName>
</protein>
<feature type="region of interest" description="Disordered" evidence="2">
    <location>
        <begin position="14"/>
        <end position="72"/>
    </location>
</feature>
<keyword evidence="5" id="KW-1185">Reference proteome</keyword>
<dbReference type="AlphaFoldDB" id="A0A9N8WES2"/>
<keyword evidence="1" id="KW-0732">Signal</keyword>
<dbReference type="InterPro" id="IPR051477">
    <property type="entry name" value="Expansin_CellWall"/>
</dbReference>
<accession>A0A9N8WES2</accession>
<keyword evidence="3" id="KW-1133">Transmembrane helix</keyword>
<name>A0A9N8WES2_9GLOM</name>
<evidence type="ECO:0000256" key="1">
    <source>
        <dbReference type="ARBA" id="ARBA00022729"/>
    </source>
</evidence>
<dbReference type="Gene3D" id="2.40.40.10">
    <property type="entry name" value="RlpA-like domain"/>
    <property type="match status" value="1"/>
</dbReference>
<feature type="transmembrane region" description="Helical" evidence="3">
    <location>
        <begin position="138"/>
        <end position="160"/>
    </location>
</feature>
<dbReference type="OrthoDB" id="406505at2759"/>
<dbReference type="PANTHER" id="PTHR31836">
    <property type="match status" value="1"/>
</dbReference>
<dbReference type="PANTHER" id="PTHR31836:SF21">
    <property type="entry name" value="EXPANSIN-LIKE PROTEIN 7"/>
    <property type="match status" value="1"/>
</dbReference>
<evidence type="ECO:0000256" key="2">
    <source>
        <dbReference type="SAM" id="MobiDB-lite"/>
    </source>
</evidence>